<organism evidence="1 2">
    <name type="scientific">Rhamnella rubrinervis</name>
    <dbReference type="NCBI Taxonomy" id="2594499"/>
    <lineage>
        <taxon>Eukaryota</taxon>
        <taxon>Viridiplantae</taxon>
        <taxon>Streptophyta</taxon>
        <taxon>Embryophyta</taxon>
        <taxon>Tracheophyta</taxon>
        <taxon>Spermatophyta</taxon>
        <taxon>Magnoliopsida</taxon>
        <taxon>eudicotyledons</taxon>
        <taxon>Gunneridae</taxon>
        <taxon>Pentapetalae</taxon>
        <taxon>rosids</taxon>
        <taxon>fabids</taxon>
        <taxon>Rosales</taxon>
        <taxon>Rhamnaceae</taxon>
        <taxon>rhamnoid group</taxon>
        <taxon>Rhamneae</taxon>
        <taxon>Rhamnella</taxon>
    </lineage>
</organism>
<evidence type="ECO:0000313" key="1">
    <source>
        <dbReference type="EMBL" id="KAF3457405.1"/>
    </source>
</evidence>
<gene>
    <name evidence="1" type="ORF">FNV43_RR02062</name>
</gene>
<dbReference type="EMBL" id="VOIH02000001">
    <property type="protein sequence ID" value="KAF3457405.1"/>
    <property type="molecule type" value="Genomic_DNA"/>
</dbReference>
<keyword evidence="2" id="KW-1185">Reference proteome</keyword>
<dbReference type="OrthoDB" id="8954335at2759"/>
<proteinExistence type="predicted"/>
<name>A0A8K0HRN0_9ROSA</name>
<sequence>MIVVFTRGDQLEDGDETLEDYLSRACDDSLKVRHCNLVHEYDSKLPGNREGVGHRSCIGNLSVPCTNLDVHKVM</sequence>
<dbReference type="AlphaFoldDB" id="A0A8K0HRN0"/>
<protein>
    <submittedName>
        <fullName evidence="1">Uncharacterized protein</fullName>
    </submittedName>
</protein>
<dbReference type="Gene3D" id="3.40.50.300">
    <property type="entry name" value="P-loop containing nucleotide triphosphate hydrolases"/>
    <property type="match status" value="1"/>
</dbReference>
<dbReference type="Proteomes" id="UP000796880">
    <property type="component" value="Unassembled WGS sequence"/>
</dbReference>
<comment type="caution">
    <text evidence="1">The sequence shown here is derived from an EMBL/GenBank/DDBJ whole genome shotgun (WGS) entry which is preliminary data.</text>
</comment>
<reference evidence="1" key="1">
    <citation type="submission" date="2020-03" db="EMBL/GenBank/DDBJ databases">
        <title>A high-quality chromosome-level genome assembly of a woody plant with both climbing and erect habits, Rhamnella rubrinervis.</title>
        <authorList>
            <person name="Lu Z."/>
            <person name="Yang Y."/>
            <person name="Zhu X."/>
            <person name="Sun Y."/>
        </authorList>
    </citation>
    <scope>NUCLEOTIDE SEQUENCE</scope>
    <source>
        <strain evidence="1">BYM</strain>
        <tissue evidence="1">Leaf</tissue>
    </source>
</reference>
<evidence type="ECO:0000313" key="2">
    <source>
        <dbReference type="Proteomes" id="UP000796880"/>
    </source>
</evidence>
<accession>A0A8K0HRN0</accession>
<dbReference type="InterPro" id="IPR027417">
    <property type="entry name" value="P-loop_NTPase"/>
</dbReference>